<name>A0A1J5JW15_NEOTH</name>
<proteinExistence type="predicted"/>
<evidence type="ECO:0000313" key="1">
    <source>
        <dbReference type="EMBL" id="OIQ07769.1"/>
    </source>
</evidence>
<sequence>MYPTVYVGVMIYIKVILKKVLTKTCRTQKYIFESFG</sequence>
<dbReference type="AlphaFoldDB" id="A0A1J5JW15"/>
<reference evidence="1 2" key="1">
    <citation type="submission" date="2016-08" db="EMBL/GenBank/DDBJ databases">
        <title>Genome-based comparison of Moorella thermoacetic strains.</title>
        <authorList>
            <person name="Poehlein A."/>
            <person name="Bengelsdorf F.R."/>
            <person name="Esser C."/>
            <person name="Duerre P."/>
            <person name="Daniel R."/>
        </authorList>
    </citation>
    <scope>NUCLEOTIDE SEQUENCE [LARGE SCALE GENOMIC DNA]</scope>
    <source>
        <strain evidence="1 2">DSM 11768</strain>
    </source>
</reference>
<dbReference type="EMBL" id="MIHH01000028">
    <property type="protein sequence ID" value="OIQ07769.1"/>
    <property type="molecule type" value="Genomic_DNA"/>
</dbReference>
<evidence type="ECO:0000313" key="2">
    <source>
        <dbReference type="Proteomes" id="UP000182743"/>
    </source>
</evidence>
<accession>A0A1J5JW15</accession>
<dbReference type="Proteomes" id="UP000182743">
    <property type="component" value="Unassembled WGS sequence"/>
</dbReference>
<protein>
    <submittedName>
        <fullName evidence="1">Uncharacterized protein</fullName>
    </submittedName>
</protein>
<gene>
    <name evidence="1" type="ORF">MOOR_26280</name>
</gene>
<organism evidence="1 2">
    <name type="scientific">Neomoorella thermoacetica</name>
    <name type="common">Clostridium thermoaceticum</name>
    <dbReference type="NCBI Taxonomy" id="1525"/>
    <lineage>
        <taxon>Bacteria</taxon>
        <taxon>Bacillati</taxon>
        <taxon>Bacillota</taxon>
        <taxon>Clostridia</taxon>
        <taxon>Neomoorellales</taxon>
        <taxon>Neomoorellaceae</taxon>
        <taxon>Neomoorella</taxon>
    </lineage>
</organism>
<comment type="caution">
    <text evidence="1">The sequence shown here is derived from an EMBL/GenBank/DDBJ whole genome shotgun (WGS) entry which is preliminary data.</text>
</comment>